<proteinExistence type="predicted"/>
<organism evidence="1 2">
    <name type="scientific">Halomonas campaniensis</name>
    <dbReference type="NCBI Taxonomy" id="213554"/>
    <lineage>
        <taxon>Bacteria</taxon>
        <taxon>Pseudomonadati</taxon>
        <taxon>Pseudomonadota</taxon>
        <taxon>Gammaproteobacteria</taxon>
        <taxon>Oceanospirillales</taxon>
        <taxon>Halomonadaceae</taxon>
        <taxon>Halomonas</taxon>
    </lineage>
</organism>
<accession>A0A7W5K4F8</accession>
<name>A0A7W5K4F8_9GAMM</name>
<evidence type="ECO:0008006" key="3">
    <source>
        <dbReference type="Google" id="ProtNLM"/>
    </source>
</evidence>
<sequence length="176" mass="19852">MAWFFILFALMLVISPVMWLKPSPRQRRIAALRSQVMRAGVSVKLESPPLHGIKTAMPVYRWHYPQERPGPDFLLVRDSHAADALKPFAHGWRWRHEPLRPLPAPLETRLRSLLGRLPQDALVVESGARALGLWWHESQGFERVSTYLEDFQALRDGLAGRPDDPTAASAFGGGGE</sequence>
<dbReference type="RefSeq" id="WP_183332713.1">
    <property type="nucleotide sequence ID" value="NZ_JACHZF010000019.1"/>
</dbReference>
<dbReference type="EMBL" id="JACHZF010000019">
    <property type="protein sequence ID" value="MBB3331769.1"/>
    <property type="molecule type" value="Genomic_DNA"/>
</dbReference>
<evidence type="ECO:0000313" key="1">
    <source>
        <dbReference type="EMBL" id="MBB3331769.1"/>
    </source>
</evidence>
<reference evidence="1 2" key="1">
    <citation type="submission" date="2020-08" db="EMBL/GenBank/DDBJ databases">
        <title>Genomic Encyclopedia of Archaeal and Bacterial Type Strains, Phase II (KMG-II): from individual species to whole genera.</title>
        <authorList>
            <person name="Goeker M."/>
        </authorList>
    </citation>
    <scope>NUCLEOTIDE SEQUENCE [LARGE SCALE GENOMIC DNA]</scope>
    <source>
        <strain evidence="1 2">5AG</strain>
    </source>
</reference>
<dbReference type="Proteomes" id="UP000553442">
    <property type="component" value="Unassembled WGS sequence"/>
</dbReference>
<dbReference type="AlphaFoldDB" id="A0A7W5K4F8"/>
<gene>
    <name evidence="1" type="ORF">BDK63_002653</name>
</gene>
<comment type="caution">
    <text evidence="1">The sequence shown here is derived from an EMBL/GenBank/DDBJ whole genome shotgun (WGS) entry which is preliminary data.</text>
</comment>
<evidence type="ECO:0000313" key="2">
    <source>
        <dbReference type="Proteomes" id="UP000553442"/>
    </source>
</evidence>
<keyword evidence="2" id="KW-1185">Reference proteome</keyword>
<protein>
    <recommendedName>
        <fullName evidence="3">Preprotein translocase subunit YajC</fullName>
    </recommendedName>
</protein>